<protein>
    <submittedName>
        <fullName evidence="3">Uncharacterized protein Bsu YraM</fullName>
    </submittedName>
</protein>
<evidence type="ECO:0000256" key="1">
    <source>
        <dbReference type="ARBA" id="ARBA00007673"/>
    </source>
</evidence>
<evidence type="ECO:0000313" key="3">
    <source>
        <dbReference type="EMBL" id="CUS54664.1"/>
    </source>
</evidence>
<dbReference type="Pfam" id="PF04303">
    <property type="entry name" value="PrpF"/>
    <property type="match status" value="1"/>
</dbReference>
<gene>
    <name evidence="3" type="ORF">MGWOODY_XGa903</name>
</gene>
<sequence length="413" mass="43863">MRKLAFRSVFRPNGASRPEIHLFRSLMAQYKIPAVFMRGGTSKALMFHLRDLPDQQHLWPDLFISAIGADDPYGRQLNGMGGGISSLSKVCVISPSEGSDTDVDYRFFQLSPRSRIVDSSASCGNMAAAVGPFAVDEGLVSVNGDHVCVRILNVNTGRIIRSTFSLDDGTAGVNGDLCLPGVAGSGAPINLVFDNPGGGATGKLLPTGRPTDELQTRGTHFEVSMVDAGNPCVFVRAQDLGLVGCELPDTLSQFSEALDALESIRLSASVAMGIAENIHQASAIPGIPKIAIVSCPADSVTLSAETIGKYDCDLMLRMISVGQPHRAIPVTGALCTAVAARIEGTVVNRLTKMRSITQSIRIAHPSGVSEVDAEVVRQEDGWHSRSASINRTARRLMDGYVYVATANPNAGKQ</sequence>
<dbReference type="EMBL" id="CZRL01000104">
    <property type="protein sequence ID" value="CUS54664.1"/>
    <property type="molecule type" value="Genomic_DNA"/>
</dbReference>
<dbReference type="SUPFAM" id="SSF54506">
    <property type="entry name" value="Diaminopimelate epimerase-like"/>
    <property type="match status" value="2"/>
</dbReference>
<evidence type="ECO:0000256" key="2">
    <source>
        <dbReference type="ARBA" id="ARBA00023235"/>
    </source>
</evidence>
<dbReference type="GO" id="GO:0016853">
    <property type="term" value="F:isomerase activity"/>
    <property type="evidence" value="ECO:0007669"/>
    <property type="project" value="UniProtKB-KW"/>
</dbReference>
<name>A0A160TXB8_9ZZZZ</name>
<dbReference type="AlphaFoldDB" id="A0A160TXB8"/>
<proteinExistence type="inferred from homology"/>
<keyword evidence="2" id="KW-0413">Isomerase</keyword>
<dbReference type="PANTHER" id="PTHR43709:SF2">
    <property type="entry name" value="DUF453 DOMAIN PROTEIN (AFU_ORTHOLOGUE AFUA_6G00360)"/>
    <property type="match status" value="1"/>
</dbReference>
<dbReference type="PANTHER" id="PTHR43709">
    <property type="entry name" value="ACONITATE ISOMERASE-RELATED"/>
    <property type="match status" value="1"/>
</dbReference>
<dbReference type="Gene3D" id="3.10.310.10">
    <property type="entry name" value="Diaminopimelate Epimerase, Chain A, domain 1"/>
    <property type="match status" value="2"/>
</dbReference>
<accession>A0A160TXB8</accession>
<reference evidence="3" key="1">
    <citation type="submission" date="2015-10" db="EMBL/GenBank/DDBJ databases">
        <authorList>
            <person name="Gilbert D.G."/>
        </authorList>
    </citation>
    <scope>NUCLEOTIDE SEQUENCE</scope>
</reference>
<comment type="similarity">
    <text evidence="1">Belongs to the PrpF family.</text>
</comment>
<organism evidence="3">
    <name type="scientific">hydrothermal vent metagenome</name>
    <dbReference type="NCBI Taxonomy" id="652676"/>
    <lineage>
        <taxon>unclassified sequences</taxon>
        <taxon>metagenomes</taxon>
        <taxon>ecological metagenomes</taxon>
    </lineage>
</organism>
<dbReference type="InterPro" id="IPR007400">
    <property type="entry name" value="PrpF-like"/>
</dbReference>